<dbReference type="SMART" id="SM00036">
    <property type="entry name" value="CNH"/>
    <property type="match status" value="1"/>
</dbReference>
<feature type="domain" description="DH" evidence="5">
    <location>
        <begin position="794"/>
        <end position="985"/>
    </location>
</feature>
<evidence type="ECO:0000313" key="8">
    <source>
        <dbReference type="Proteomes" id="UP000541558"/>
    </source>
</evidence>
<dbReference type="InterPro" id="IPR035899">
    <property type="entry name" value="DBL_dom_sf"/>
</dbReference>
<dbReference type="InterPro" id="IPR001180">
    <property type="entry name" value="CNH_dom"/>
</dbReference>
<dbReference type="InterPro" id="IPR011993">
    <property type="entry name" value="PH-like_dom_sf"/>
</dbReference>
<evidence type="ECO:0000256" key="3">
    <source>
        <dbReference type="SAM" id="MobiDB-lite"/>
    </source>
</evidence>
<name>A0A8H5B8A5_9AGAR</name>
<protein>
    <submittedName>
        <fullName evidence="7">Uncharacterized protein</fullName>
    </submittedName>
</protein>
<dbReference type="GO" id="GO:0035556">
    <property type="term" value="P:intracellular signal transduction"/>
    <property type="evidence" value="ECO:0007669"/>
    <property type="project" value="InterPro"/>
</dbReference>
<dbReference type="GO" id="GO:0005085">
    <property type="term" value="F:guanyl-nucleotide exchange factor activity"/>
    <property type="evidence" value="ECO:0007669"/>
    <property type="project" value="UniProtKB-KW"/>
</dbReference>
<organism evidence="7 8">
    <name type="scientific">Ephemerocybe angulata</name>
    <dbReference type="NCBI Taxonomy" id="980116"/>
    <lineage>
        <taxon>Eukaryota</taxon>
        <taxon>Fungi</taxon>
        <taxon>Dikarya</taxon>
        <taxon>Basidiomycota</taxon>
        <taxon>Agaricomycotina</taxon>
        <taxon>Agaricomycetes</taxon>
        <taxon>Agaricomycetidae</taxon>
        <taxon>Agaricales</taxon>
        <taxon>Agaricineae</taxon>
        <taxon>Psathyrellaceae</taxon>
        <taxon>Ephemerocybe</taxon>
    </lineage>
</organism>
<keyword evidence="2" id="KW-0344">Guanine-nucleotide releasing factor</keyword>
<feature type="domain" description="PH" evidence="4">
    <location>
        <begin position="1020"/>
        <end position="1158"/>
    </location>
</feature>
<evidence type="ECO:0000256" key="2">
    <source>
        <dbReference type="ARBA" id="ARBA00022658"/>
    </source>
</evidence>
<feature type="domain" description="CNH" evidence="6">
    <location>
        <begin position="1201"/>
        <end position="1511"/>
    </location>
</feature>
<dbReference type="Proteomes" id="UP000541558">
    <property type="component" value="Unassembled WGS sequence"/>
</dbReference>
<dbReference type="PANTHER" id="PTHR46572">
    <property type="entry name" value="RHO1 GDP-GTP EXCHANGE PROTEIN 1-RELATED"/>
    <property type="match status" value="1"/>
</dbReference>
<feature type="region of interest" description="Disordered" evidence="3">
    <location>
        <begin position="199"/>
        <end position="319"/>
    </location>
</feature>
<dbReference type="InterPro" id="IPR001331">
    <property type="entry name" value="GDS_CDC24_CS"/>
</dbReference>
<dbReference type="Gene3D" id="1.20.900.10">
    <property type="entry name" value="Dbl homology (DH) domain"/>
    <property type="match status" value="2"/>
</dbReference>
<keyword evidence="1" id="KW-0597">Phosphoprotein</keyword>
<feature type="compositionally biased region" description="Low complexity" evidence="3">
    <location>
        <begin position="64"/>
        <end position="87"/>
    </location>
</feature>
<comment type="caution">
    <text evidence="7">The sequence shown here is derived from an EMBL/GenBank/DDBJ whole genome shotgun (WGS) entry which is preliminary data.</text>
</comment>
<dbReference type="InterPro" id="IPR000219">
    <property type="entry name" value="DH_dom"/>
</dbReference>
<evidence type="ECO:0000259" key="4">
    <source>
        <dbReference type="PROSITE" id="PS50003"/>
    </source>
</evidence>
<dbReference type="SUPFAM" id="SSF48065">
    <property type="entry name" value="DBL homology domain (DH-domain)"/>
    <property type="match status" value="2"/>
</dbReference>
<dbReference type="InterPro" id="IPR052233">
    <property type="entry name" value="Rho-type_GEFs"/>
</dbReference>
<feature type="compositionally biased region" description="Basic and acidic residues" evidence="3">
    <location>
        <begin position="281"/>
        <end position="291"/>
    </location>
</feature>
<dbReference type="Pfam" id="PF00780">
    <property type="entry name" value="CNH"/>
    <property type="match status" value="1"/>
</dbReference>
<evidence type="ECO:0000256" key="1">
    <source>
        <dbReference type="ARBA" id="ARBA00022553"/>
    </source>
</evidence>
<evidence type="ECO:0000313" key="7">
    <source>
        <dbReference type="EMBL" id="KAF5318393.1"/>
    </source>
</evidence>
<dbReference type="EMBL" id="JAACJK010000178">
    <property type="protein sequence ID" value="KAF5318393.1"/>
    <property type="molecule type" value="Genomic_DNA"/>
</dbReference>
<proteinExistence type="predicted"/>
<dbReference type="CDD" id="cd00160">
    <property type="entry name" value="RhoGEF"/>
    <property type="match status" value="2"/>
</dbReference>
<dbReference type="SMART" id="SM00325">
    <property type="entry name" value="RhoGEF"/>
    <property type="match status" value="2"/>
</dbReference>
<gene>
    <name evidence="7" type="ORF">D9611_013899</name>
</gene>
<evidence type="ECO:0000259" key="5">
    <source>
        <dbReference type="PROSITE" id="PS50010"/>
    </source>
</evidence>
<reference evidence="7 8" key="1">
    <citation type="journal article" date="2020" name="ISME J.">
        <title>Uncovering the hidden diversity of litter-decomposition mechanisms in mushroom-forming fungi.</title>
        <authorList>
            <person name="Floudas D."/>
            <person name="Bentzer J."/>
            <person name="Ahren D."/>
            <person name="Johansson T."/>
            <person name="Persson P."/>
            <person name="Tunlid A."/>
        </authorList>
    </citation>
    <scope>NUCLEOTIDE SEQUENCE [LARGE SCALE GENOMIC DNA]</scope>
    <source>
        <strain evidence="7 8">CBS 175.51</strain>
    </source>
</reference>
<dbReference type="PROSITE" id="PS50219">
    <property type="entry name" value="CNH"/>
    <property type="match status" value="1"/>
</dbReference>
<dbReference type="InterPro" id="IPR001849">
    <property type="entry name" value="PH_domain"/>
</dbReference>
<feature type="compositionally biased region" description="Polar residues" evidence="3">
    <location>
        <begin position="133"/>
        <end position="147"/>
    </location>
</feature>
<dbReference type="SUPFAM" id="SSF50729">
    <property type="entry name" value="PH domain-like"/>
    <property type="match status" value="1"/>
</dbReference>
<dbReference type="SMART" id="SM00233">
    <property type="entry name" value="PH"/>
    <property type="match status" value="1"/>
</dbReference>
<dbReference type="Pfam" id="PF00621">
    <property type="entry name" value="RhoGEF"/>
    <property type="match status" value="2"/>
</dbReference>
<dbReference type="PROSITE" id="PS50003">
    <property type="entry name" value="PH_DOMAIN"/>
    <property type="match status" value="1"/>
</dbReference>
<feature type="compositionally biased region" description="Basic and acidic residues" evidence="3">
    <location>
        <begin position="104"/>
        <end position="114"/>
    </location>
</feature>
<dbReference type="PROSITE" id="PS00741">
    <property type="entry name" value="DH_1"/>
    <property type="match status" value="1"/>
</dbReference>
<feature type="region of interest" description="Disordered" evidence="3">
    <location>
        <begin position="1577"/>
        <end position="1597"/>
    </location>
</feature>
<dbReference type="PROSITE" id="PS50010">
    <property type="entry name" value="DH_2"/>
    <property type="match status" value="2"/>
</dbReference>
<sequence length="1597" mass="181196">MSSPTNGSTNHDDDELEALYRSVLAGYPISQPQPPARTSSSGRPVRPLPPTPGGSNGVRPIPPTNSSIPSSSSLHTIPSAASSSTSPVPGHQALPPAPYIPDHAPNHQDPHHDYASQPPPLDTHPSLPFDNETPVSVTDSTAAQRWSQSDHRVSTTEYDLTDLPVYIRSPEDDPNAVSVITAGGFNDVGMHSIAELDPEPQYEQEEELPYRTQEDTSYERTPGNPQHIPLPHEEEERPPYVYETPEPYPHVDHSPEASFRSNDPGPSPSEASTFMSGEFPMLRRPESHSSPDSDDYPAFRAFLDGEEPSPQNAPPANGSWDGYASSPMLSYEDPHTQVVDWNHAGTSDVRRRVTNDLMAIRNFDPDPMLNYGPEDYEDYDVSEEEDPTAFLDLSLLSNIAVQLQIKVPRGTHVKGSIPYPRAFTGKDIVTAIHAILEQKLVRHHSWPKTDRRVALQVARSLQRQLFFYEVEWGSRNLQDGVEDVYMFLDDMESSVERAELPSGVSTMLTKCYSIMCSEGTEPCYSYSCPLRGMSKFLDKTVEDSSNPTREDWTIGVPAQVLRDLPEYEINRQTIIHKLISKEEQYVQDLDIVEDMFIRPLRSSNVVSYVDEFIEEVFGNLVDIRDCNRRLLEIMYVRQREEAPIIKTIGDIFLHVATEFRKHYPFYVGRQYLADKRLKEELDTNADFRLFIEKCERNLAGRGENRMDLRKYLNRPSEHLQKYPVLLEAVYHETPKENPDGDFLLESITAIKNLQTVAQLRTFQSAMGKGPTGKWEWHDLLAPSMRKKFSKEESQRQSLIFELIKGEMAYVRDLENIETIYLRPLRNADPPIVPFERLDQFLQDVFHNFQELHSHHRRLVEKLHEIQLEEHPRIKSITAAIFDAALNFREAYMEYIPNYPIASHRIDEEMANNPYFKAFVDESCRHPDAYKLDMKAFINRPIPRLLRYELLLKEILGQTPLYHDDRNAIPEVIDLISSLARETQPGVESAKQKVELWRYHSNLIFKTGEAVDMDLLDEHRSLLHTGKLLGRPDNTIQELNAGWTELFALLFDNYFVLTKPREKDGVTKYMVYRRPIPLDLLSLTNFSDPPSQRSVGLLRNLRNGEAGPYNPRASEIGDPRTVYPLTFQHNGRQSNPITLYAESAQSRAEWKQKLEEAMGLRAVVSESNRVFEIETLSIETFLIPPISLAPTAPTWHDMGNFTGKVTCSVPFTTPDGRGLVAIGCAEGVWIGFRHDSRSMRRVLHVRMVSQCAMLEDFGLFLVLADKNLFAYHIEALVPNPMNPQPFTSQTPQKINGSKEVQFFSVGTLHGRTLVIYMNKKGVDSVFHVVEPVIDKITERPKASSSGILPIAFSRRNKSDWFRNYRDFSLPGESYDLIFLKAKIAVLCSKGFEIMDMIDFKSVTIPQKDNPNLGSIARRCEACRPLGMFRCSEDEFLLCYNEFGVYVDKHGIPSRNTGAIEWEGNADRVALHAPYILLFDSRFIEIRNIDTCRLSQIFMGSDIRCIWDGRGADTSPAAIPEGSDENMIQEPRVHAVGNVTDAPPPGARVRGITQHVYELVPTIPLYLPGALTSPSSMPYYPQSFSPPRSPPLRAGSFRP</sequence>
<dbReference type="PANTHER" id="PTHR46572:SF1">
    <property type="entry name" value="RHO1 GUANINE NUCLEOTIDE EXCHANGE FACTOR TUS1"/>
    <property type="match status" value="1"/>
</dbReference>
<dbReference type="Pfam" id="PF15405">
    <property type="entry name" value="PH_5"/>
    <property type="match status" value="1"/>
</dbReference>
<dbReference type="InterPro" id="IPR041675">
    <property type="entry name" value="PH_5"/>
</dbReference>
<feature type="domain" description="DH" evidence="5">
    <location>
        <begin position="570"/>
        <end position="753"/>
    </location>
</feature>
<dbReference type="OrthoDB" id="2272012at2759"/>
<feature type="region of interest" description="Disordered" evidence="3">
    <location>
        <begin position="1"/>
        <end position="155"/>
    </location>
</feature>
<dbReference type="Gene3D" id="2.30.29.30">
    <property type="entry name" value="Pleckstrin-homology domain (PH domain)/Phosphotyrosine-binding domain (PTB)"/>
    <property type="match status" value="1"/>
</dbReference>
<accession>A0A8H5B8A5</accession>
<keyword evidence="8" id="KW-1185">Reference proteome</keyword>
<evidence type="ECO:0000259" key="6">
    <source>
        <dbReference type="PROSITE" id="PS50219"/>
    </source>
</evidence>
<feature type="compositionally biased region" description="Basic and acidic residues" evidence="3">
    <location>
        <begin position="208"/>
        <end position="218"/>
    </location>
</feature>